<reference evidence="1 2" key="1">
    <citation type="journal article" date="2017" name="Int. J. Syst. Evol. Microbiol.">
        <title>Desulfovibrio senegalensis sp. nov., a mesophilic sulfate reducer isolated from marine sediment.</title>
        <authorList>
            <person name="Thioye A."/>
            <person name="Gam Z.B.A."/>
            <person name="Mbengue M."/>
            <person name="Cayol J.L."/>
            <person name="Joseph-Bartoli M."/>
            <person name="Toure-Kane C."/>
            <person name="Labat M."/>
        </authorList>
    </citation>
    <scope>NUCLEOTIDE SEQUENCE [LARGE SCALE GENOMIC DNA]</scope>
    <source>
        <strain evidence="1 2">DSM 101509</strain>
    </source>
</reference>
<evidence type="ECO:0000313" key="1">
    <source>
        <dbReference type="EMBL" id="KAB1440341.1"/>
    </source>
</evidence>
<dbReference type="EMBL" id="WAIE01000007">
    <property type="protein sequence ID" value="KAB1440341.1"/>
    <property type="molecule type" value="Genomic_DNA"/>
</dbReference>
<accession>A0A6N6N2C4</accession>
<name>A0A6N6N2C4_9BACT</name>
<organism evidence="1 2">
    <name type="scientific">Pseudodesulfovibrio senegalensis</name>
    <dbReference type="NCBI Taxonomy" id="1721087"/>
    <lineage>
        <taxon>Bacteria</taxon>
        <taxon>Pseudomonadati</taxon>
        <taxon>Thermodesulfobacteriota</taxon>
        <taxon>Desulfovibrionia</taxon>
        <taxon>Desulfovibrionales</taxon>
        <taxon>Desulfovibrionaceae</taxon>
    </lineage>
</organism>
<gene>
    <name evidence="1" type="ORF">F8A88_13915</name>
</gene>
<comment type="caution">
    <text evidence="1">The sequence shown here is derived from an EMBL/GenBank/DDBJ whole genome shotgun (WGS) entry which is preliminary data.</text>
</comment>
<proteinExistence type="predicted"/>
<dbReference type="AlphaFoldDB" id="A0A6N6N2C4"/>
<dbReference type="OrthoDB" id="5422953at2"/>
<dbReference type="RefSeq" id="WP_151151782.1">
    <property type="nucleotide sequence ID" value="NZ_WAIE01000007.1"/>
</dbReference>
<sequence>MTQICPEDCMHSHVDPWWVEADSNVPEPGRLLWVYVPHVGQEPMALVPTGRADDARQHALADCKIMPANHEEVFQRSKLPVAGLPCYDREMLSVYRAKRRPALVLAAPHVPLDREEFKGKPSYMTAATYMIAPYYGVEEGTGKRAGYPATFMERVRHGEYPQFFWDSLPVGNEDESILRLDQIYPLSTMFRAFELTDFKLSEAALAVIQEWMEWHFFTEVRVDGLVQYFHETFAE</sequence>
<protein>
    <submittedName>
        <fullName evidence="1">Uncharacterized protein</fullName>
    </submittedName>
</protein>
<evidence type="ECO:0000313" key="2">
    <source>
        <dbReference type="Proteomes" id="UP000438699"/>
    </source>
</evidence>
<keyword evidence="2" id="KW-1185">Reference proteome</keyword>
<dbReference type="Proteomes" id="UP000438699">
    <property type="component" value="Unassembled WGS sequence"/>
</dbReference>